<feature type="compositionally biased region" description="Basic and acidic residues" evidence="1">
    <location>
        <begin position="14"/>
        <end position="23"/>
    </location>
</feature>
<proteinExistence type="predicted"/>
<keyword evidence="3" id="KW-1185">Reference proteome</keyword>
<dbReference type="Proteomes" id="UP001519294">
    <property type="component" value="Unassembled WGS sequence"/>
</dbReference>
<evidence type="ECO:0000256" key="1">
    <source>
        <dbReference type="SAM" id="MobiDB-lite"/>
    </source>
</evidence>
<sequence>MPRETENTGSESTPHFDGKREGILNDSKGIQMGIKSNSKQSPYRIDDLMEREDMERLDQIINKPKDK</sequence>
<evidence type="ECO:0000313" key="3">
    <source>
        <dbReference type="Proteomes" id="UP001519294"/>
    </source>
</evidence>
<comment type="caution">
    <text evidence="2">The sequence shown here is derived from an EMBL/GenBank/DDBJ whole genome shotgun (WGS) entry which is preliminary data.</text>
</comment>
<reference evidence="2 3" key="1">
    <citation type="submission" date="2021-03" db="EMBL/GenBank/DDBJ databases">
        <title>Genomic Encyclopedia of Type Strains, Phase IV (KMG-IV): sequencing the most valuable type-strain genomes for metagenomic binning, comparative biology and taxonomic classification.</title>
        <authorList>
            <person name="Goeker M."/>
        </authorList>
    </citation>
    <scope>NUCLEOTIDE SEQUENCE [LARGE SCALE GENOMIC DNA]</scope>
    <source>
        <strain evidence="2 3">DSM 25790</strain>
    </source>
</reference>
<name>A0ABS4SAJ4_9BACI</name>
<organism evidence="2 3">
    <name type="scientific">Virgibacillus alimentarius</name>
    <dbReference type="NCBI Taxonomy" id="698769"/>
    <lineage>
        <taxon>Bacteria</taxon>
        <taxon>Bacillati</taxon>
        <taxon>Bacillota</taxon>
        <taxon>Bacilli</taxon>
        <taxon>Bacillales</taxon>
        <taxon>Bacillaceae</taxon>
        <taxon>Virgibacillus</taxon>
    </lineage>
</organism>
<dbReference type="RefSeq" id="WP_226371471.1">
    <property type="nucleotide sequence ID" value="NZ_JAGIKX010000028.1"/>
</dbReference>
<feature type="region of interest" description="Disordered" evidence="1">
    <location>
        <begin position="1"/>
        <end position="45"/>
    </location>
</feature>
<accession>A0ABS4SAJ4</accession>
<gene>
    <name evidence="2" type="ORF">J2Z81_002519</name>
</gene>
<protein>
    <submittedName>
        <fullName evidence="2">Uncharacterized protein</fullName>
    </submittedName>
</protein>
<evidence type="ECO:0000313" key="2">
    <source>
        <dbReference type="EMBL" id="MBP2258536.1"/>
    </source>
</evidence>
<dbReference type="EMBL" id="JAGIKX010000028">
    <property type="protein sequence ID" value="MBP2258536.1"/>
    <property type="molecule type" value="Genomic_DNA"/>
</dbReference>